<comment type="similarity">
    <text evidence="1">Belongs to the apolipoprotein L family.</text>
</comment>
<feature type="coiled-coil region" evidence="2">
    <location>
        <begin position="84"/>
        <end position="118"/>
    </location>
</feature>
<organism evidence="3 4">
    <name type="scientific">Myotis davidii</name>
    <name type="common">David's myotis</name>
    <dbReference type="NCBI Taxonomy" id="225400"/>
    <lineage>
        <taxon>Eukaryota</taxon>
        <taxon>Metazoa</taxon>
        <taxon>Chordata</taxon>
        <taxon>Craniata</taxon>
        <taxon>Vertebrata</taxon>
        <taxon>Euteleostomi</taxon>
        <taxon>Mammalia</taxon>
        <taxon>Eutheria</taxon>
        <taxon>Laurasiatheria</taxon>
        <taxon>Chiroptera</taxon>
        <taxon>Yangochiroptera</taxon>
        <taxon>Vespertilionidae</taxon>
        <taxon>Myotis</taxon>
    </lineage>
</organism>
<dbReference type="GO" id="GO:0016020">
    <property type="term" value="C:membrane"/>
    <property type="evidence" value="ECO:0007669"/>
    <property type="project" value="TreeGrafter"/>
</dbReference>
<keyword evidence="2" id="KW-0175">Coiled coil</keyword>
<dbReference type="PANTHER" id="PTHR14096:SF27">
    <property type="entry name" value="APOLIPOPROTEIN L2"/>
    <property type="match status" value="1"/>
</dbReference>
<dbReference type="GO" id="GO:0005576">
    <property type="term" value="C:extracellular region"/>
    <property type="evidence" value="ECO:0007669"/>
    <property type="project" value="InterPro"/>
</dbReference>
<evidence type="ECO:0000313" key="4">
    <source>
        <dbReference type="Proteomes" id="UP000010556"/>
    </source>
</evidence>
<accession>L5M3B4</accession>
<gene>
    <name evidence="3" type="ORF">MDA_GLEAN10000292</name>
</gene>
<dbReference type="GO" id="GO:0042157">
    <property type="term" value="P:lipoprotein metabolic process"/>
    <property type="evidence" value="ECO:0007669"/>
    <property type="project" value="InterPro"/>
</dbReference>
<dbReference type="EMBL" id="KB104997">
    <property type="protein sequence ID" value="ELK32812.1"/>
    <property type="molecule type" value="Genomic_DNA"/>
</dbReference>
<proteinExistence type="inferred from homology"/>
<evidence type="ECO:0000256" key="2">
    <source>
        <dbReference type="SAM" id="Coils"/>
    </source>
</evidence>
<dbReference type="InterPro" id="IPR008405">
    <property type="entry name" value="ApoL"/>
</dbReference>
<dbReference type="AlphaFoldDB" id="L5M3B4"/>
<dbReference type="Pfam" id="PF05461">
    <property type="entry name" value="ApoL"/>
    <property type="match status" value="1"/>
</dbReference>
<evidence type="ECO:0000256" key="1">
    <source>
        <dbReference type="ARBA" id="ARBA00010090"/>
    </source>
</evidence>
<dbReference type="eggNOG" id="ENOG502RZGU">
    <property type="taxonomic scope" value="Eukaryota"/>
</dbReference>
<keyword evidence="4" id="KW-1185">Reference proteome</keyword>
<dbReference type="GO" id="GO:0008289">
    <property type="term" value="F:lipid binding"/>
    <property type="evidence" value="ECO:0007669"/>
    <property type="project" value="InterPro"/>
</dbReference>
<name>L5M3B4_MYODS</name>
<keyword evidence="3" id="KW-0449">Lipoprotein</keyword>
<sequence>MQDIVNNARAFKVAKSNPLLAAKATRFLRTGAVSAQSSKQVQKAFGGTALAMSKGTRMFNAATAGLSLIVDVVNLVNDSMHLHEGAKAESAEELRQQAQELERRLEELICIHESLREDLTL</sequence>
<dbReference type="Proteomes" id="UP000010556">
    <property type="component" value="Unassembled WGS sequence"/>
</dbReference>
<evidence type="ECO:0000313" key="3">
    <source>
        <dbReference type="EMBL" id="ELK32812.1"/>
    </source>
</evidence>
<dbReference type="GO" id="GO:0006869">
    <property type="term" value="P:lipid transport"/>
    <property type="evidence" value="ECO:0007669"/>
    <property type="project" value="InterPro"/>
</dbReference>
<reference evidence="4" key="1">
    <citation type="journal article" date="2013" name="Science">
        <title>Comparative analysis of bat genomes provides insight into the evolution of flight and immunity.</title>
        <authorList>
            <person name="Zhang G."/>
            <person name="Cowled C."/>
            <person name="Shi Z."/>
            <person name="Huang Z."/>
            <person name="Bishop-Lilly K.A."/>
            <person name="Fang X."/>
            <person name="Wynne J.W."/>
            <person name="Xiong Z."/>
            <person name="Baker M.L."/>
            <person name="Zhao W."/>
            <person name="Tachedjian M."/>
            <person name="Zhu Y."/>
            <person name="Zhou P."/>
            <person name="Jiang X."/>
            <person name="Ng J."/>
            <person name="Yang L."/>
            <person name="Wu L."/>
            <person name="Xiao J."/>
            <person name="Feng Y."/>
            <person name="Chen Y."/>
            <person name="Sun X."/>
            <person name="Zhang Y."/>
            <person name="Marsh G.A."/>
            <person name="Crameri G."/>
            <person name="Broder C.C."/>
            <person name="Frey K.G."/>
            <person name="Wang L.F."/>
            <person name="Wang J."/>
        </authorList>
    </citation>
    <scope>NUCLEOTIDE SEQUENCE [LARGE SCALE GENOMIC DNA]</scope>
</reference>
<dbReference type="PANTHER" id="PTHR14096">
    <property type="entry name" value="APOLIPOPROTEIN L"/>
    <property type="match status" value="1"/>
</dbReference>
<protein>
    <submittedName>
        <fullName evidence="3">Apolipoprotein L6</fullName>
    </submittedName>
</protein>